<dbReference type="PROSITE" id="PS51767">
    <property type="entry name" value="PEPTIDASE_A1"/>
    <property type="match status" value="1"/>
</dbReference>
<keyword evidence="3 4" id="KW-0645">Protease</keyword>
<evidence type="ECO:0000313" key="5">
    <source>
        <dbReference type="Proteomes" id="UP000286415"/>
    </source>
</evidence>
<dbReference type="Pfam" id="PF00026">
    <property type="entry name" value="Asp"/>
    <property type="match status" value="1"/>
</dbReference>
<dbReference type="PANTHER" id="PTHR47966">
    <property type="entry name" value="BETA-SITE APP-CLEAVING ENZYME, ISOFORM A-RELATED"/>
    <property type="match status" value="1"/>
</dbReference>
<dbReference type="PANTHER" id="PTHR47966:SF51">
    <property type="entry name" value="BETA-SITE APP-CLEAVING ENZYME, ISOFORM A-RELATED"/>
    <property type="match status" value="1"/>
</dbReference>
<dbReference type="SUPFAM" id="SSF50630">
    <property type="entry name" value="Acid proteases"/>
    <property type="match status" value="1"/>
</dbReference>
<keyword evidence="3" id="KW-0064">Aspartyl protease</keyword>
<dbReference type="InterPro" id="IPR034164">
    <property type="entry name" value="Pepsin-like_dom"/>
</dbReference>
<dbReference type="InterPro" id="IPR001461">
    <property type="entry name" value="Aspartic_peptidase_A1"/>
</dbReference>
<dbReference type="InParanoid" id="A0A3R7D2P2"/>
<dbReference type="PROSITE" id="PS00141">
    <property type="entry name" value="ASP_PROTEASE"/>
    <property type="match status" value="1"/>
</dbReference>
<dbReference type="InterPro" id="IPR001969">
    <property type="entry name" value="Aspartic_peptidase_AS"/>
</dbReference>
<dbReference type="OrthoDB" id="5839471at2759"/>
<keyword evidence="3" id="KW-0378">Hydrolase</keyword>
<dbReference type="Proteomes" id="UP000286415">
    <property type="component" value="Unassembled WGS sequence"/>
</dbReference>
<comment type="similarity">
    <text evidence="1 3">Belongs to the peptidase A1 family.</text>
</comment>
<proteinExistence type="inferred from homology"/>
<keyword evidence="5" id="KW-1185">Reference proteome</keyword>
<protein>
    <submittedName>
        <fullName evidence="4">Lysosomal aspartic protease</fullName>
    </submittedName>
</protein>
<reference evidence="4 5" key="2">
    <citation type="journal article" date="2021" name="Genomics">
        <title>High-quality reference genome for Clonorchis sinensis.</title>
        <authorList>
            <person name="Young N.D."/>
            <person name="Stroehlein A.J."/>
            <person name="Kinkar L."/>
            <person name="Wang T."/>
            <person name="Sohn W.M."/>
            <person name="Chang B.C.H."/>
            <person name="Kaur P."/>
            <person name="Weisz D."/>
            <person name="Dudchenko O."/>
            <person name="Aiden E.L."/>
            <person name="Korhonen P.K."/>
            <person name="Gasser R.B."/>
        </authorList>
    </citation>
    <scope>NUCLEOTIDE SEQUENCE [LARGE SCALE GENOMIC DNA]</scope>
    <source>
        <strain evidence="4">Cs-k2</strain>
    </source>
</reference>
<dbReference type="PRINTS" id="PR00792">
    <property type="entry name" value="PEPSIN"/>
</dbReference>
<evidence type="ECO:0000256" key="1">
    <source>
        <dbReference type="ARBA" id="ARBA00007447"/>
    </source>
</evidence>
<reference evidence="4 5" key="1">
    <citation type="journal article" date="2018" name="Biotechnol. Adv.">
        <title>Improved genomic resources and new bioinformatic workflow for the carcinogenic parasite Clonorchis sinensis: Biotechnological implications.</title>
        <authorList>
            <person name="Wang D."/>
            <person name="Korhonen P.K."/>
            <person name="Gasser R.B."/>
            <person name="Young N.D."/>
        </authorList>
    </citation>
    <scope>NUCLEOTIDE SEQUENCE [LARGE SCALE GENOMIC DNA]</scope>
    <source>
        <strain evidence="4">Cs-k2</strain>
    </source>
</reference>
<comment type="caution">
    <text evidence="4">The sequence shown here is derived from an EMBL/GenBank/DDBJ whole genome shotgun (WGS) entry which is preliminary data.</text>
</comment>
<gene>
    <name evidence="4" type="ORF">CSKR_111410</name>
</gene>
<dbReference type="GO" id="GO:0004190">
    <property type="term" value="F:aspartic-type endopeptidase activity"/>
    <property type="evidence" value="ECO:0007669"/>
    <property type="project" value="UniProtKB-KW"/>
</dbReference>
<sequence>MFYRILEESEKLERTGRSVLRIPLHPWGGARYLCTITIEQTAFRMLLDTGSPSIWVPSDRVDKSLWIGKNLLKIVRETSLRFSHEFFYQTYGAGDVSGVKATVNMNFGGMLIRSVPIGLVILGDEGVYNSPFDGIVGLGRQSTCPEHTNPVFYHIHQQGLMSRKFGFSFQNSGASFLLGDNLEKFISKDMTYIKVIDGPYWETSINWIFISNIGFSTGDHKMAFDTGTDGIHLPGDIHMAINDVLGIWKTIYQTYVFECEMLPFLPPVAFEIQGKVFQIMPKQYTKQTIIDGVAICSTRFYNTTADFPVGIMLGMSFLHSFQLIFDDHAGTVGFAARTGRSSIV</sequence>
<dbReference type="AlphaFoldDB" id="A0A3R7D2P2"/>
<organism evidence="4 5">
    <name type="scientific">Clonorchis sinensis</name>
    <name type="common">Chinese liver fluke</name>
    <dbReference type="NCBI Taxonomy" id="79923"/>
    <lineage>
        <taxon>Eukaryota</taxon>
        <taxon>Metazoa</taxon>
        <taxon>Spiralia</taxon>
        <taxon>Lophotrochozoa</taxon>
        <taxon>Platyhelminthes</taxon>
        <taxon>Trematoda</taxon>
        <taxon>Digenea</taxon>
        <taxon>Opisthorchiida</taxon>
        <taxon>Opisthorchiata</taxon>
        <taxon>Opisthorchiidae</taxon>
        <taxon>Clonorchis</taxon>
    </lineage>
</organism>
<dbReference type="GO" id="GO:0006508">
    <property type="term" value="P:proteolysis"/>
    <property type="evidence" value="ECO:0007669"/>
    <property type="project" value="UniProtKB-KW"/>
</dbReference>
<keyword evidence="2" id="KW-1015">Disulfide bond</keyword>
<accession>A0A3R7D2P2</accession>
<dbReference type="STRING" id="79923.A0A3R7D2P2"/>
<evidence type="ECO:0000256" key="2">
    <source>
        <dbReference type="PIRSR" id="PIRSR601461-2"/>
    </source>
</evidence>
<feature type="disulfide bond" evidence="2">
    <location>
        <begin position="259"/>
        <end position="296"/>
    </location>
</feature>
<dbReference type="CDD" id="cd05471">
    <property type="entry name" value="pepsin_like"/>
    <property type="match status" value="1"/>
</dbReference>
<dbReference type="Gene3D" id="2.40.70.10">
    <property type="entry name" value="Acid Proteases"/>
    <property type="match status" value="2"/>
</dbReference>
<dbReference type="EMBL" id="NIRI02000077">
    <property type="protein sequence ID" value="KAG5441560.1"/>
    <property type="molecule type" value="Genomic_DNA"/>
</dbReference>
<evidence type="ECO:0000256" key="3">
    <source>
        <dbReference type="RuleBase" id="RU000454"/>
    </source>
</evidence>
<evidence type="ECO:0000313" key="4">
    <source>
        <dbReference type="EMBL" id="KAG5441560.1"/>
    </source>
</evidence>
<dbReference type="InterPro" id="IPR033121">
    <property type="entry name" value="PEPTIDASE_A1"/>
</dbReference>
<name>A0A3R7D2P2_CLOSI</name>
<dbReference type="InterPro" id="IPR021109">
    <property type="entry name" value="Peptidase_aspartic_dom_sf"/>
</dbReference>